<dbReference type="SUPFAM" id="SSF47413">
    <property type="entry name" value="lambda repressor-like DNA-binding domains"/>
    <property type="match status" value="1"/>
</dbReference>
<gene>
    <name evidence="1" type="ORF">BHW43_00255</name>
</gene>
<name>A0A1Q6RAJ3_9FIRM</name>
<organism evidence="1 2">
    <name type="scientific">Phascolarctobacterium succinatutens</name>
    <dbReference type="NCBI Taxonomy" id="626940"/>
    <lineage>
        <taxon>Bacteria</taxon>
        <taxon>Bacillati</taxon>
        <taxon>Bacillota</taxon>
        <taxon>Negativicutes</taxon>
        <taxon>Acidaminococcales</taxon>
        <taxon>Acidaminococcaceae</taxon>
        <taxon>Phascolarctobacterium</taxon>
    </lineage>
</organism>
<evidence type="ECO:0000313" key="1">
    <source>
        <dbReference type="EMBL" id="OLA39365.1"/>
    </source>
</evidence>
<dbReference type="EMBL" id="MNTG01000001">
    <property type="protein sequence ID" value="OLA39365.1"/>
    <property type="molecule type" value="Genomic_DNA"/>
</dbReference>
<dbReference type="CDD" id="cd00093">
    <property type="entry name" value="HTH_XRE"/>
    <property type="match status" value="1"/>
</dbReference>
<dbReference type="RefSeq" id="WP_303679075.1">
    <property type="nucleotide sequence ID" value="NZ_CATZZF010000001.1"/>
</dbReference>
<protein>
    <recommendedName>
        <fullName evidence="3">HTH cro/C1-type domain-containing protein</fullName>
    </recommendedName>
</protein>
<dbReference type="Proteomes" id="UP000186777">
    <property type="component" value="Unassembled WGS sequence"/>
</dbReference>
<comment type="caution">
    <text evidence="1">The sequence shown here is derived from an EMBL/GenBank/DDBJ whole genome shotgun (WGS) entry which is preliminary data.</text>
</comment>
<dbReference type="GO" id="GO:0003677">
    <property type="term" value="F:DNA binding"/>
    <property type="evidence" value="ECO:0007669"/>
    <property type="project" value="InterPro"/>
</dbReference>
<dbReference type="InterPro" id="IPR010982">
    <property type="entry name" value="Lambda_DNA-bd_dom_sf"/>
</dbReference>
<accession>A0A1Q6RAJ3</accession>
<sequence>MLDKAKFKYFVATKNLTLSDLAVKMGMNPATLSKKLNGTTDFSRHEIQLFKDIVGLTESEMLSVFFA</sequence>
<reference evidence="1 2" key="1">
    <citation type="journal article" date="2016" name="Nat. Biotechnol.">
        <title>Measurement of bacterial replication rates in microbial communities.</title>
        <authorList>
            <person name="Brown C.T."/>
            <person name="Olm M.R."/>
            <person name="Thomas B.C."/>
            <person name="Banfield J.F."/>
        </authorList>
    </citation>
    <scope>NUCLEOTIDE SEQUENCE [LARGE SCALE GENOMIC DNA]</scope>
    <source>
        <strain evidence="1">46_33</strain>
    </source>
</reference>
<dbReference type="AlphaFoldDB" id="A0A1Q6RAJ3"/>
<dbReference type="STRING" id="626940.BHW43_00255"/>
<dbReference type="InterPro" id="IPR001387">
    <property type="entry name" value="Cro/C1-type_HTH"/>
</dbReference>
<evidence type="ECO:0000313" key="2">
    <source>
        <dbReference type="Proteomes" id="UP000186777"/>
    </source>
</evidence>
<evidence type="ECO:0008006" key="3">
    <source>
        <dbReference type="Google" id="ProtNLM"/>
    </source>
</evidence>
<proteinExistence type="predicted"/>